<evidence type="ECO:0000256" key="9">
    <source>
        <dbReference type="ARBA" id="ARBA00023180"/>
    </source>
</evidence>
<evidence type="ECO:0000256" key="7">
    <source>
        <dbReference type="ARBA" id="ARBA00023157"/>
    </source>
</evidence>
<evidence type="ECO:0000259" key="13">
    <source>
        <dbReference type="PROSITE" id="PS50262"/>
    </source>
</evidence>
<reference evidence="14 15" key="1">
    <citation type="journal article" date="2011" name="Proc. Natl. Acad. Sci. U.S.A.">
        <title>Genetic diversity and population structure of the endangered marsupial Sarcophilus harrisii (Tasmanian devil).</title>
        <authorList>
            <person name="Miller W."/>
            <person name="Hayes V.M."/>
            <person name="Ratan A."/>
            <person name="Petersen D.C."/>
            <person name="Wittekindt N.E."/>
            <person name="Miller J."/>
            <person name="Walenz B."/>
            <person name="Knight J."/>
            <person name="Qi J."/>
            <person name="Zhao F."/>
            <person name="Wang Q."/>
            <person name="Bedoya-Reina O.C."/>
            <person name="Katiyar N."/>
            <person name="Tomsho L.P."/>
            <person name="Kasson L.M."/>
            <person name="Hardie R.A."/>
            <person name="Woodbridge P."/>
            <person name="Tindall E.A."/>
            <person name="Bertelsen M.F."/>
            <person name="Dixon D."/>
            <person name="Pyecroft S."/>
            <person name="Helgen K.M."/>
            <person name="Lesk A.M."/>
            <person name="Pringle T.H."/>
            <person name="Patterson N."/>
            <person name="Zhang Y."/>
            <person name="Kreiss A."/>
            <person name="Woods G.M."/>
            <person name="Jones M.E."/>
            <person name="Schuster S.C."/>
        </authorList>
    </citation>
    <scope>NUCLEOTIDE SEQUENCE [LARGE SCALE GENOMIC DNA]</scope>
</reference>
<evidence type="ECO:0000313" key="14">
    <source>
        <dbReference type="Ensembl" id="ENSSHAP00000029650.1"/>
    </source>
</evidence>
<comment type="similarity">
    <text evidence="11">Belongs to the chemokine-like receptor (CMKLR) family.</text>
</comment>
<evidence type="ECO:0000256" key="10">
    <source>
        <dbReference type="ARBA" id="ARBA00023224"/>
    </source>
</evidence>
<feature type="transmembrane region" description="Helical" evidence="12">
    <location>
        <begin position="320"/>
        <end position="342"/>
    </location>
</feature>
<evidence type="ECO:0000256" key="12">
    <source>
        <dbReference type="SAM" id="Phobius"/>
    </source>
</evidence>
<feature type="domain" description="G-protein coupled receptors family 1 profile" evidence="13">
    <location>
        <begin position="79"/>
        <end position="339"/>
    </location>
</feature>
<dbReference type="SUPFAM" id="SSF81321">
    <property type="entry name" value="Family A G protein-coupled receptor-like"/>
    <property type="match status" value="1"/>
</dbReference>
<dbReference type="PRINTS" id="PR00237">
    <property type="entry name" value="GPCRRHODOPSN"/>
</dbReference>
<evidence type="ECO:0000256" key="8">
    <source>
        <dbReference type="ARBA" id="ARBA00023170"/>
    </source>
</evidence>
<dbReference type="GO" id="GO:0007200">
    <property type="term" value="P:phospholipase C-activating G protein-coupled receptor signaling pathway"/>
    <property type="evidence" value="ECO:0007669"/>
    <property type="project" value="TreeGrafter"/>
</dbReference>
<dbReference type="GO" id="GO:0006954">
    <property type="term" value="P:inflammatory response"/>
    <property type="evidence" value="ECO:0007669"/>
    <property type="project" value="TreeGrafter"/>
</dbReference>
<dbReference type="PROSITE" id="PS50262">
    <property type="entry name" value="G_PROTEIN_RECEP_F1_2"/>
    <property type="match status" value="1"/>
</dbReference>
<dbReference type="InParanoid" id="A0A7N4NWT1"/>
<dbReference type="Proteomes" id="UP000007648">
    <property type="component" value="Unassembled WGS sequence"/>
</dbReference>
<evidence type="ECO:0000256" key="11">
    <source>
        <dbReference type="ARBA" id="ARBA00025736"/>
    </source>
</evidence>
<feature type="transmembrane region" description="Helical" evidence="12">
    <location>
        <begin position="57"/>
        <end position="87"/>
    </location>
</feature>
<dbReference type="InterPro" id="IPR000826">
    <property type="entry name" value="Formyl_rcpt-rel"/>
</dbReference>
<evidence type="ECO:0000256" key="5">
    <source>
        <dbReference type="ARBA" id="ARBA00023040"/>
    </source>
</evidence>
<dbReference type="PANTHER" id="PTHR24225">
    <property type="entry name" value="CHEMOTACTIC RECEPTOR"/>
    <property type="match status" value="1"/>
</dbReference>
<dbReference type="AlphaFoldDB" id="A0A7N4NWT1"/>
<gene>
    <name evidence="14" type="primary">LOC100932487</name>
</gene>
<keyword evidence="8" id="KW-0675">Receptor</keyword>
<evidence type="ECO:0000256" key="2">
    <source>
        <dbReference type="ARBA" id="ARBA00022475"/>
    </source>
</evidence>
<dbReference type="InterPro" id="IPR017452">
    <property type="entry name" value="GPCR_Rhodpsn_7TM"/>
</dbReference>
<dbReference type="GO" id="GO:0004982">
    <property type="term" value="F:N-formyl peptide receptor activity"/>
    <property type="evidence" value="ECO:0007669"/>
    <property type="project" value="TreeGrafter"/>
</dbReference>
<proteinExistence type="inferred from homology"/>
<dbReference type="PRINTS" id="PR00526">
    <property type="entry name" value="FMETLEUPHER"/>
</dbReference>
<evidence type="ECO:0000256" key="1">
    <source>
        <dbReference type="ARBA" id="ARBA00004651"/>
    </source>
</evidence>
<keyword evidence="3 12" id="KW-0812">Transmembrane</keyword>
<dbReference type="OrthoDB" id="6088892at2759"/>
<keyword evidence="7" id="KW-1015">Disulfide bond</keyword>
<dbReference type="Pfam" id="PF00001">
    <property type="entry name" value="7tm_1"/>
    <property type="match status" value="1"/>
</dbReference>
<feature type="transmembrane region" description="Helical" evidence="12">
    <location>
        <begin position="99"/>
        <end position="123"/>
    </location>
</feature>
<dbReference type="GO" id="GO:0007204">
    <property type="term" value="P:positive regulation of cytosolic calcium ion concentration"/>
    <property type="evidence" value="ECO:0007669"/>
    <property type="project" value="TreeGrafter"/>
</dbReference>
<evidence type="ECO:0000313" key="15">
    <source>
        <dbReference type="Proteomes" id="UP000007648"/>
    </source>
</evidence>
<feature type="transmembrane region" description="Helical" evidence="12">
    <location>
        <begin position="280"/>
        <end position="300"/>
    </location>
</feature>
<name>A0A7N4NWT1_SARHA</name>
<feature type="transmembrane region" description="Helical" evidence="12">
    <location>
        <begin position="143"/>
        <end position="165"/>
    </location>
</feature>
<dbReference type="GeneTree" id="ENSGT01140000282544"/>
<keyword evidence="5" id="KW-0297">G-protein coupled receptor</keyword>
<organism evidence="14 15">
    <name type="scientific">Sarcophilus harrisii</name>
    <name type="common">Tasmanian devil</name>
    <name type="synonym">Sarcophilus laniarius</name>
    <dbReference type="NCBI Taxonomy" id="9305"/>
    <lineage>
        <taxon>Eukaryota</taxon>
        <taxon>Metazoa</taxon>
        <taxon>Chordata</taxon>
        <taxon>Craniata</taxon>
        <taxon>Vertebrata</taxon>
        <taxon>Euteleostomi</taxon>
        <taxon>Mammalia</taxon>
        <taxon>Metatheria</taxon>
        <taxon>Dasyuromorphia</taxon>
        <taxon>Dasyuridae</taxon>
        <taxon>Sarcophilus</taxon>
    </lineage>
</organism>
<keyword evidence="10" id="KW-0807">Transducer</keyword>
<keyword evidence="9" id="KW-0325">Glycoprotein</keyword>
<dbReference type="PANTHER" id="PTHR24225:SF0">
    <property type="entry name" value="N-FORMYL PEPTIDE RECEPTOR 2"/>
    <property type="match status" value="1"/>
</dbReference>
<dbReference type="GeneID" id="100932487"/>
<dbReference type="Gene3D" id="1.20.1070.10">
    <property type="entry name" value="Rhodopsin 7-helix transmembrane proteins"/>
    <property type="match status" value="1"/>
</dbReference>
<reference evidence="14" key="2">
    <citation type="submission" date="2025-08" db="UniProtKB">
        <authorList>
            <consortium name="Ensembl"/>
        </authorList>
    </citation>
    <scope>IDENTIFICATION</scope>
</reference>
<dbReference type="GO" id="GO:0005886">
    <property type="term" value="C:plasma membrane"/>
    <property type="evidence" value="ECO:0007669"/>
    <property type="project" value="UniProtKB-SubCell"/>
</dbReference>
<keyword evidence="15" id="KW-1185">Reference proteome</keyword>
<feature type="transmembrane region" description="Helical" evidence="12">
    <location>
        <begin position="236"/>
        <end position="259"/>
    </location>
</feature>
<dbReference type="GO" id="GO:0004875">
    <property type="term" value="F:complement receptor activity"/>
    <property type="evidence" value="ECO:0007669"/>
    <property type="project" value="TreeGrafter"/>
</dbReference>
<comment type="subcellular location">
    <subcellularLocation>
        <location evidence="1">Cell membrane</location>
        <topology evidence="1">Multi-pass membrane protein</topology>
    </subcellularLocation>
</comment>
<dbReference type="FunCoup" id="A0A7N4NWT1">
    <property type="interactions" value="599"/>
</dbReference>
<keyword evidence="4 12" id="KW-1133">Transmembrane helix</keyword>
<dbReference type="InterPro" id="IPR000276">
    <property type="entry name" value="GPCR_Rhodpsn"/>
</dbReference>
<reference evidence="14" key="3">
    <citation type="submission" date="2025-09" db="UniProtKB">
        <authorList>
            <consortium name="Ensembl"/>
        </authorList>
    </citation>
    <scope>IDENTIFICATION</scope>
</reference>
<keyword evidence="2" id="KW-1003">Cell membrane</keyword>
<dbReference type="KEGG" id="shr:100932487"/>
<protein>
    <recommendedName>
        <fullName evidence="13">G-protein coupled receptors family 1 profile domain-containing protein</fullName>
    </recommendedName>
</protein>
<dbReference type="Ensembl" id="ENSSHAT00000032892.1">
    <property type="protein sequence ID" value="ENSSHAP00000029650.1"/>
    <property type="gene ID" value="ENSSHAG00000002932.2"/>
</dbReference>
<feature type="transmembrane region" description="Helical" evidence="12">
    <location>
        <begin position="177"/>
        <end position="199"/>
    </location>
</feature>
<evidence type="ECO:0000256" key="4">
    <source>
        <dbReference type="ARBA" id="ARBA00022989"/>
    </source>
</evidence>
<dbReference type="RefSeq" id="XP_012408108.2">
    <property type="nucleotide sequence ID" value="XM_012552654.3"/>
</dbReference>
<accession>A0A7N4NWT1</accession>
<dbReference type="FunFam" id="1.20.1070.10:FF:000034">
    <property type="entry name" value="G-protein coupled receptor 1"/>
    <property type="match status" value="1"/>
</dbReference>
<keyword evidence="6 12" id="KW-0472">Membrane</keyword>
<sequence length="394" mass="44595">MTSEKDMAWNGSRHDLLVSWSLEVQTYTALPMENVTILPRESSLAPLDTDVDSVHPVWAALDILCVIIFGITFIMGTVGNALVIWVAGFCMPCTVNTVWFVNIAVADFAFCLSLPLNMTFVILHRNWPFGRVLCKLHGAMNNLNFFASVFLVSLYSVDRCVTVHCPLWARKHRRPHLAVLEALGAWIMALAFCGSSLVIKDTITYQGITYCYNNYDIWNETHRNHSLWQQIAIPRYHALIIIRSVCGFVGPAVVIGVCYGLISAKLWKKKLTSSSRPYRVLMAVVVAFFLCWLPFHMLQWAEFISSLKDYKALYNTVQRLGSIATSLAFLNSCLNPVLYVFIGHDFHEQLLHSLPAALERAFSEEPRTKNKDKGHKTIRYQQTLSPLAAKFSKL</sequence>
<evidence type="ECO:0000256" key="6">
    <source>
        <dbReference type="ARBA" id="ARBA00023136"/>
    </source>
</evidence>
<evidence type="ECO:0000256" key="3">
    <source>
        <dbReference type="ARBA" id="ARBA00022692"/>
    </source>
</evidence>